<feature type="region of interest" description="Disordered" evidence="1">
    <location>
        <begin position="665"/>
        <end position="689"/>
    </location>
</feature>
<feature type="region of interest" description="Disordered" evidence="1">
    <location>
        <begin position="702"/>
        <end position="730"/>
    </location>
</feature>
<feature type="compositionally biased region" description="Low complexity" evidence="1">
    <location>
        <begin position="575"/>
        <end position="587"/>
    </location>
</feature>
<dbReference type="STRING" id="133385.A0A2T9Y410"/>
<accession>A0A2T9Y410</accession>
<comment type="caution">
    <text evidence="2">The sequence shown here is derived from an EMBL/GenBank/DDBJ whole genome shotgun (WGS) entry which is preliminary data.</text>
</comment>
<dbReference type="EMBL" id="MBFR01000575">
    <property type="protein sequence ID" value="PVU86994.1"/>
    <property type="molecule type" value="Genomic_DNA"/>
</dbReference>
<evidence type="ECO:0000313" key="2">
    <source>
        <dbReference type="EMBL" id="PVU86994.1"/>
    </source>
</evidence>
<sequence>MTENPICSQTTEYSWSLCANLRSKYHNISIRQNFWKNSFFQNITDCIVNIVPLLEGQHLFSSNSCIIDNKSYRCLNQTYGPNRMSVIRPSIFSTEKSLPPIKLNLAINSESLTVTTGNNDGNTNVEISNLVSGCNRAISVLTYTPSGNNSGTRPPKWKISALQKQVLVLDGFENQRRTLKEQGLSDFAIEIRTSNNITSAIPALQIVNYLAESYKKNNLNPSTVRTYKLALIMLVNNTEELKKSQLLKDFFTALDNALLTLFVRPLIDIKLVINCLREWGPSTGLSDRQLTAKLIIIEQEILKPVIVAPKEKQKGQPILHQLKINRHSDTVLCPVNTYQPLKLDSIVRYIHSLSELIERQPNTPISKIHAIGATLVASSGVSFDDIVSHAFWPNYSVFDSYYRLSRDSTNNLTSLFYLWILKKNGERAAQYPKTSSPDPLGSPYLGCKGLQEERKMAIHSCPNTSYMNYNPPPLNDSATSIVNKTDSAIYGIQKALYQATRPIDYYVHRRIIDNLELNTAEDPAIMFASTMQVLLADIAATGLDFFGKPTELIKTEVKPRQQYTISKNTYRCKTDTAPSTSAATTKAGFNNRTSDRQANFCGRGRGQERSREEIQNLLQNPSLYEINFQKKAETKSKYNINRRSGIPLGKECENQEPQARIRLEESKKISSRSELQNGNAVVNLPNNTTQGLHDVVGSQRCLSTHTDKSSSNANSSSSETPHTLRPIRVKEKLPNQTKLIGINGGYNRTRNTELAILEESTKISQYHNISIRQKFWKNSFFQNITDCIVNIVPLLEDQHLSSSNPCIIDNKSDRCFKQTYGPDRMSVIRLSIFSTEKGICTLRHRSICTNEEQKDRNLLHLVFGQQSSRPEFNNFSWFSNTNVEISNLVSECNRAISVSTYTSSGNYSGTQPPKRKICALQEQALVLDDLENQRRTLKEQGLSDIAIELAVSNER</sequence>
<gene>
    <name evidence="2" type="ORF">BB561_006494</name>
</gene>
<reference evidence="2 3" key="1">
    <citation type="journal article" date="2018" name="MBio">
        <title>Comparative Genomics Reveals the Core Gene Toolbox for the Fungus-Insect Symbiosis.</title>
        <authorList>
            <person name="Wang Y."/>
            <person name="Stata M."/>
            <person name="Wang W."/>
            <person name="Stajich J.E."/>
            <person name="White M.M."/>
            <person name="Moncalvo J.M."/>
        </authorList>
    </citation>
    <scope>NUCLEOTIDE SEQUENCE [LARGE SCALE GENOMIC DNA]</scope>
    <source>
        <strain evidence="2 3">SWE-8-4</strain>
    </source>
</reference>
<organism evidence="2 3">
    <name type="scientific">Smittium simulii</name>
    <dbReference type="NCBI Taxonomy" id="133385"/>
    <lineage>
        <taxon>Eukaryota</taxon>
        <taxon>Fungi</taxon>
        <taxon>Fungi incertae sedis</taxon>
        <taxon>Zoopagomycota</taxon>
        <taxon>Kickxellomycotina</taxon>
        <taxon>Harpellomycetes</taxon>
        <taxon>Harpellales</taxon>
        <taxon>Legeriomycetaceae</taxon>
        <taxon>Smittium</taxon>
    </lineage>
</organism>
<dbReference type="OrthoDB" id="2400069at2759"/>
<name>A0A2T9Y410_9FUNG</name>
<keyword evidence="3" id="KW-1185">Reference proteome</keyword>
<feature type="region of interest" description="Disordered" evidence="1">
    <location>
        <begin position="575"/>
        <end position="608"/>
    </location>
</feature>
<evidence type="ECO:0000313" key="3">
    <source>
        <dbReference type="Proteomes" id="UP000245383"/>
    </source>
</evidence>
<dbReference type="Proteomes" id="UP000245383">
    <property type="component" value="Unassembled WGS sequence"/>
</dbReference>
<feature type="compositionally biased region" description="Low complexity" evidence="1">
    <location>
        <begin position="709"/>
        <end position="718"/>
    </location>
</feature>
<protein>
    <submittedName>
        <fullName evidence="2">Uncharacterized protein</fullName>
    </submittedName>
</protein>
<dbReference type="AlphaFoldDB" id="A0A2T9Y410"/>
<feature type="compositionally biased region" description="Polar residues" evidence="1">
    <location>
        <begin position="672"/>
        <end position="689"/>
    </location>
</feature>
<proteinExistence type="predicted"/>
<evidence type="ECO:0000256" key="1">
    <source>
        <dbReference type="SAM" id="MobiDB-lite"/>
    </source>
</evidence>